<dbReference type="InterPro" id="IPR035897">
    <property type="entry name" value="Toll_tir_struct_dom_sf"/>
</dbReference>
<dbReference type="HOGENOM" id="CLU_982485_0_0_4"/>
<name>A0A0A1FB54_9BURK</name>
<organism evidence="2 3">
    <name type="scientific">Collimonas arenae</name>
    <dbReference type="NCBI Taxonomy" id="279058"/>
    <lineage>
        <taxon>Bacteria</taxon>
        <taxon>Pseudomonadati</taxon>
        <taxon>Pseudomonadota</taxon>
        <taxon>Betaproteobacteria</taxon>
        <taxon>Burkholderiales</taxon>
        <taxon>Oxalobacteraceae</taxon>
        <taxon>Collimonas</taxon>
    </lineage>
</organism>
<keyword evidence="3" id="KW-1185">Reference proteome</keyword>
<dbReference type="OrthoDB" id="4772211at2"/>
<dbReference type="RefSeq" id="WP_038489731.1">
    <property type="nucleotide sequence ID" value="NZ_CP009962.1"/>
</dbReference>
<dbReference type="PROSITE" id="PS50104">
    <property type="entry name" value="TIR"/>
    <property type="match status" value="1"/>
</dbReference>
<sequence length="283" mass="30814">MKSNNHFLLFMNHWNRIRSAVRGAQAAIASEPKQLASIAPLIEDALIILAKRPSKEAIGEVEYLLKRAQEFVVSWRPSPRPSPGVFYVQPGWAKSTDDQTSEALSLLQEFRQSDLIESTATEVPTTMKIFISHSNADATIAEALVELIRASLNLSSKDIRCTSVDGYKLPAGADSDQQLRSEVFESQAFIALLSPVSLGSIYVMFELGARWGAGRYLAPIMIGGTKGSDLKAPLSAIHAISGTSEADIHQLVEKLAEKMDITPEKPSGYSKALRLFTKAAAAK</sequence>
<dbReference type="KEGG" id="care:LT85_2825"/>
<proteinExistence type="predicted"/>
<feature type="domain" description="TIR" evidence="1">
    <location>
        <begin position="125"/>
        <end position="259"/>
    </location>
</feature>
<evidence type="ECO:0000259" key="1">
    <source>
        <dbReference type="PROSITE" id="PS50104"/>
    </source>
</evidence>
<dbReference type="Gene3D" id="3.40.50.10140">
    <property type="entry name" value="Toll/interleukin-1 receptor homology (TIR) domain"/>
    <property type="match status" value="1"/>
</dbReference>
<dbReference type="Pfam" id="PF13676">
    <property type="entry name" value="TIR_2"/>
    <property type="match status" value="1"/>
</dbReference>
<dbReference type="SUPFAM" id="SSF52200">
    <property type="entry name" value="Toll/Interleukin receptor TIR domain"/>
    <property type="match status" value="1"/>
</dbReference>
<dbReference type="GO" id="GO:0007165">
    <property type="term" value="P:signal transduction"/>
    <property type="evidence" value="ECO:0007669"/>
    <property type="project" value="InterPro"/>
</dbReference>
<accession>A0A0A1FB54</accession>
<reference evidence="3" key="1">
    <citation type="journal article" date="2014" name="Soil Biol. Biochem.">
        <title>Structure and function of bacterial communities in ageing soils: Insights from the Mendocino ecological staircase.</title>
        <authorList>
            <person name="Uroz S."/>
            <person name="Tech J.J."/>
            <person name="Sawaya N.A."/>
            <person name="Frey-Klett P."/>
            <person name="Leveau J.H.J."/>
        </authorList>
    </citation>
    <scope>NUCLEOTIDE SEQUENCE [LARGE SCALE GENOMIC DNA]</scope>
    <source>
        <strain evidence="3">Cal35</strain>
    </source>
</reference>
<evidence type="ECO:0000313" key="3">
    <source>
        <dbReference type="Proteomes" id="UP000030302"/>
    </source>
</evidence>
<dbReference type="AlphaFoldDB" id="A0A0A1FB54"/>
<dbReference type="EMBL" id="CP009962">
    <property type="protein sequence ID" value="AIY41983.1"/>
    <property type="molecule type" value="Genomic_DNA"/>
</dbReference>
<evidence type="ECO:0000313" key="2">
    <source>
        <dbReference type="EMBL" id="AIY41983.1"/>
    </source>
</evidence>
<dbReference type="InterPro" id="IPR000157">
    <property type="entry name" value="TIR_dom"/>
</dbReference>
<protein>
    <submittedName>
        <fullName evidence="2">ATPase involved in DNA repair</fullName>
    </submittedName>
</protein>
<dbReference type="Proteomes" id="UP000030302">
    <property type="component" value="Chromosome"/>
</dbReference>
<gene>
    <name evidence="2" type="ORF">LT85_2825</name>
</gene>